<evidence type="ECO:0000256" key="4">
    <source>
        <dbReference type="ARBA" id="ARBA00022679"/>
    </source>
</evidence>
<evidence type="ECO:0000313" key="10">
    <source>
        <dbReference type="Proteomes" id="UP001233999"/>
    </source>
</evidence>
<dbReference type="CDD" id="cd00957">
    <property type="entry name" value="Transaldolase_TalAB"/>
    <property type="match status" value="1"/>
</dbReference>
<evidence type="ECO:0000256" key="6">
    <source>
        <dbReference type="ARBA" id="ARBA00023270"/>
    </source>
</evidence>
<dbReference type="PANTHER" id="PTHR10683:SF18">
    <property type="entry name" value="TRANSALDOLASE"/>
    <property type="match status" value="1"/>
</dbReference>
<dbReference type="Gene3D" id="3.20.20.70">
    <property type="entry name" value="Aldolase class I"/>
    <property type="match status" value="1"/>
</dbReference>
<keyword evidence="6" id="KW-0704">Schiff base</keyword>
<dbReference type="EC" id="2.2.1.2" evidence="3 8"/>
<organism evidence="9 10">
    <name type="scientific">Diploptera punctata</name>
    <name type="common">Pacific beetle cockroach</name>
    <dbReference type="NCBI Taxonomy" id="6984"/>
    <lineage>
        <taxon>Eukaryota</taxon>
        <taxon>Metazoa</taxon>
        <taxon>Ecdysozoa</taxon>
        <taxon>Arthropoda</taxon>
        <taxon>Hexapoda</taxon>
        <taxon>Insecta</taxon>
        <taxon>Pterygota</taxon>
        <taxon>Neoptera</taxon>
        <taxon>Polyneoptera</taxon>
        <taxon>Dictyoptera</taxon>
        <taxon>Blattodea</taxon>
        <taxon>Blaberoidea</taxon>
        <taxon>Blaberidae</taxon>
        <taxon>Diplopterinae</taxon>
        <taxon>Diploptera</taxon>
    </lineage>
</organism>
<reference evidence="9" key="1">
    <citation type="journal article" date="2023" name="IScience">
        <title>Live-bearing cockroach genome reveals convergent evolutionary mechanisms linked to viviparity in insects and beyond.</title>
        <authorList>
            <person name="Fouks B."/>
            <person name="Harrison M.C."/>
            <person name="Mikhailova A.A."/>
            <person name="Marchal E."/>
            <person name="English S."/>
            <person name="Carruthers M."/>
            <person name="Jennings E.C."/>
            <person name="Chiamaka E.L."/>
            <person name="Frigard R.A."/>
            <person name="Pippel M."/>
            <person name="Attardo G.M."/>
            <person name="Benoit J.B."/>
            <person name="Bornberg-Bauer E."/>
            <person name="Tobe S.S."/>
        </authorList>
    </citation>
    <scope>NUCLEOTIDE SEQUENCE</scope>
    <source>
        <strain evidence="9">Stay&amp;Tobe</strain>
    </source>
</reference>
<comment type="catalytic activity">
    <reaction evidence="7 8">
        <text>D-sedoheptulose 7-phosphate + D-glyceraldehyde 3-phosphate = D-erythrose 4-phosphate + beta-D-fructose 6-phosphate</text>
        <dbReference type="Rhea" id="RHEA:17053"/>
        <dbReference type="ChEBI" id="CHEBI:16897"/>
        <dbReference type="ChEBI" id="CHEBI:57483"/>
        <dbReference type="ChEBI" id="CHEBI:57634"/>
        <dbReference type="ChEBI" id="CHEBI:59776"/>
        <dbReference type="EC" id="2.2.1.2"/>
    </reaction>
</comment>
<dbReference type="FunFam" id="3.20.20.70:FF:000088">
    <property type="entry name" value="Transaldolase"/>
    <property type="match status" value="1"/>
</dbReference>
<evidence type="ECO:0000256" key="1">
    <source>
        <dbReference type="ARBA" id="ARBA00004857"/>
    </source>
</evidence>
<accession>A0AAD8AL20</accession>
<feature type="non-terminal residue" evidence="9">
    <location>
        <position position="1"/>
    </location>
</feature>
<comment type="caution">
    <text evidence="9">The sequence shown here is derived from an EMBL/GenBank/DDBJ whole genome shotgun (WGS) entry which is preliminary data.</text>
</comment>
<protein>
    <recommendedName>
        <fullName evidence="3 8">Transaldolase</fullName>
        <ecNumber evidence="3 8">2.2.1.2</ecNumber>
    </recommendedName>
</protein>
<dbReference type="NCBIfam" id="TIGR00874">
    <property type="entry name" value="talAB"/>
    <property type="match status" value="1"/>
</dbReference>
<evidence type="ECO:0000256" key="3">
    <source>
        <dbReference type="ARBA" id="ARBA00013151"/>
    </source>
</evidence>
<dbReference type="SUPFAM" id="SSF51569">
    <property type="entry name" value="Aldolase"/>
    <property type="match status" value="1"/>
</dbReference>
<dbReference type="EMBL" id="JASPKZ010000037">
    <property type="protein sequence ID" value="KAJ9601039.1"/>
    <property type="molecule type" value="Genomic_DNA"/>
</dbReference>
<reference evidence="9" key="2">
    <citation type="submission" date="2023-05" db="EMBL/GenBank/DDBJ databases">
        <authorList>
            <person name="Fouks B."/>
        </authorList>
    </citation>
    <scope>NUCLEOTIDE SEQUENCE</scope>
    <source>
        <strain evidence="9">Stay&amp;Tobe</strain>
        <tissue evidence="9">Testes</tissue>
    </source>
</reference>
<comment type="similarity">
    <text evidence="2">Belongs to the transaldolase family. Type 1 subfamily.</text>
</comment>
<evidence type="ECO:0000256" key="5">
    <source>
        <dbReference type="ARBA" id="ARBA00023126"/>
    </source>
</evidence>
<dbReference type="Proteomes" id="UP001233999">
    <property type="component" value="Unassembled WGS sequence"/>
</dbReference>
<keyword evidence="4 8" id="KW-0808">Transferase</keyword>
<comment type="function">
    <text evidence="8">Catalyzes the rate-limiting step of the non-oxidative phase in the pentose phosphate pathway. Catalyzes the reversible conversion of sedheptulose-7-phosphate and D-glyceraldehyde 3-phosphate into erythrose-4-phosphate and beta-D-fructose 6-phosphate.</text>
</comment>
<name>A0AAD8AL20_DIPPU</name>
<dbReference type="PROSITE" id="PS01054">
    <property type="entry name" value="TRANSALDOLASE_1"/>
    <property type="match status" value="1"/>
</dbReference>
<evidence type="ECO:0000313" key="9">
    <source>
        <dbReference type="EMBL" id="KAJ9601039.1"/>
    </source>
</evidence>
<dbReference type="Pfam" id="PF00923">
    <property type="entry name" value="TAL_FSA"/>
    <property type="match status" value="1"/>
</dbReference>
<keyword evidence="5 8" id="KW-0570">Pentose shunt</keyword>
<proteinExistence type="inferred from homology"/>
<keyword evidence="10" id="KW-1185">Reference proteome</keyword>
<gene>
    <name evidence="9" type="ORF">L9F63_000774</name>
</gene>
<comment type="pathway">
    <text evidence="1 8">Carbohydrate degradation; pentose phosphate pathway; D-glyceraldehyde 3-phosphate and beta-D-fructose 6-phosphate from D-ribose 5-phosphate and D-xylulose 5-phosphate (non-oxidative stage): step 2/3.</text>
</comment>
<dbReference type="AlphaFoldDB" id="A0AAD8AL20"/>
<dbReference type="NCBIfam" id="NF009001">
    <property type="entry name" value="PRK12346.1"/>
    <property type="match status" value="1"/>
</dbReference>
<dbReference type="InterPro" id="IPR013785">
    <property type="entry name" value="Aldolase_TIM"/>
</dbReference>
<dbReference type="InterPro" id="IPR001585">
    <property type="entry name" value="TAL/FSA"/>
</dbReference>
<dbReference type="GO" id="GO:0004801">
    <property type="term" value="F:transaldolase activity"/>
    <property type="evidence" value="ECO:0007669"/>
    <property type="project" value="UniProtKB-EC"/>
</dbReference>
<evidence type="ECO:0000256" key="8">
    <source>
        <dbReference type="RuleBase" id="RU000501"/>
    </source>
</evidence>
<dbReference type="PROSITE" id="PS00958">
    <property type="entry name" value="TRANSALDOLASE_2"/>
    <property type="match status" value="1"/>
</dbReference>
<dbReference type="GO" id="GO:0005737">
    <property type="term" value="C:cytoplasm"/>
    <property type="evidence" value="ECO:0007669"/>
    <property type="project" value="InterPro"/>
</dbReference>
<dbReference type="GO" id="GO:0009052">
    <property type="term" value="P:pentose-phosphate shunt, non-oxidative branch"/>
    <property type="evidence" value="ECO:0007669"/>
    <property type="project" value="TreeGrafter"/>
</dbReference>
<dbReference type="InterPro" id="IPR004730">
    <property type="entry name" value="Transaldolase_1"/>
</dbReference>
<evidence type="ECO:0000256" key="7">
    <source>
        <dbReference type="ARBA" id="ARBA00048810"/>
    </source>
</evidence>
<dbReference type="GO" id="GO:0005975">
    <property type="term" value="P:carbohydrate metabolic process"/>
    <property type="evidence" value="ECO:0007669"/>
    <property type="project" value="InterPro"/>
</dbReference>
<sequence length="356" mass="39588">MTDSEPQAKKKMASSLAQLKKFTTVVADTGDFEAMKQYKPTDATTNPSLMLSAANMPQYKHLITKAVEYGRKSGKTPAEQLEATSDKLFVLFGSEILKIVPGRVSTEVDARLSFDKEASIQKAKRLIQLYEEQGIKKERILIKLASTWEGIQAAKELEEKYGIHCNLTLLFSFCQAVACAEAGVTLISPFVGRILDWYVANSGQKSFEPHEDPGVISVTKIYNYYKKFGYKTVVMGASFRNVGEIKALAGCDLLTISPKLLEELDSSNDEVYESLTEKSARKADVEKITMDEKTFRWMLNEDQMASDKLSEGIRKFADDSLRLLHHVKLGCGCQIPGSNSARQTAVLCHHDLSLCS</sequence>
<dbReference type="InterPro" id="IPR018225">
    <property type="entry name" value="Transaldolase_AS"/>
</dbReference>
<evidence type="ECO:0000256" key="2">
    <source>
        <dbReference type="ARBA" id="ARBA00008012"/>
    </source>
</evidence>
<dbReference type="PANTHER" id="PTHR10683">
    <property type="entry name" value="TRANSALDOLASE"/>
    <property type="match status" value="1"/>
</dbReference>
<dbReference type="HAMAP" id="MF_00492">
    <property type="entry name" value="Transaldolase_1"/>
    <property type="match status" value="1"/>
</dbReference>